<dbReference type="PANTHER" id="PTHR10098">
    <property type="entry name" value="RAPSYN-RELATED"/>
    <property type="match status" value="1"/>
</dbReference>
<dbReference type="Pfam" id="PF13424">
    <property type="entry name" value="TPR_12"/>
    <property type="match status" value="1"/>
</dbReference>
<feature type="repeat" description="TPR" evidence="1">
    <location>
        <begin position="137"/>
        <end position="170"/>
    </location>
</feature>
<dbReference type="InterPro" id="IPR019734">
    <property type="entry name" value="TPR_rpt"/>
</dbReference>
<organism evidence="2 3">
    <name type="scientific">Cohnella zeiphila</name>
    <dbReference type="NCBI Taxonomy" id="2761120"/>
    <lineage>
        <taxon>Bacteria</taxon>
        <taxon>Bacillati</taxon>
        <taxon>Bacillota</taxon>
        <taxon>Bacilli</taxon>
        <taxon>Bacillales</taxon>
        <taxon>Paenibacillaceae</taxon>
        <taxon>Cohnella</taxon>
    </lineage>
</organism>
<dbReference type="RefSeq" id="WP_185133302.1">
    <property type="nucleotide sequence ID" value="NZ_JACJVO010000052.1"/>
</dbReference>
<dbReference type="PANTHER" id="PTHR10098:SF108">
    <property type="entry name" value="TETRATRICOPEPTIDE REPEAT PROTEIN 28"/>
    <property type="match status" value="1"/>
</dbReference>
<evidence type="ECO:0000256" key="1">
    <source>
        <dbReference type="PROSITE-ProRule" id="PRU00339"/>
    </source>
</evidence>
<protein>
    <submittedName>
        <fullName evidence="2">Tetratricopeptide repeat protein</fullName>
    </submittedName>
</protein>
<dbReference type="EMBL" id="JACJVO010000052">
    <property type="protein sequence ID" value="MBB6735650.1"/>
    <property type="molecule type" value="Genomic_DNA"/>
</dbReference>
<feature type="repeat" description="TPR" evidence="1">
    <location>
        <begin position="257"/>
        <end position="290"/>
    </location>
</feature>
<accession>A0A7X0ST65</accession>
<proteinExistence type="predicted"/>
<dbReference type="Proteomes" id="UP000564644">
    <property type="component" value="Unassembled WGS sequence"/>
</dbReference>
<dbReference type="SMART" id="SM00028">
    <property type="entry name" value="TPR"/>
    <property type="match status" value="4"/>
</dbReference>
<reference evidence="2 3" key="1">
    <citation type="submission" date="2020-08" db="EMBL/GenBank/DDBJ databases">
        <title>Cohnella phylogeny.</title>
        <authorList>
            <person name="Dunlap C."/>
        </authorList>
    </citation>
    <scope>NUCLEOTIDE SEQUENCE [LARGE SCALE GENOMIC DNA]</scope>
    <source>
        <strain evidence="2 3">CBP 2801</strain>
    </source>
</reference>
<dbReference type="AlphaFoldDB" id="A0A7X0ST65"/>
<name>A0A7X0ST65_9BACL</name>
<dbReference type="InterPro" id="IPR011990">
    <property type="entry name" value="TPR-like_helical_dom_sf"/>
</dbReference>
<dbReference type="PROSITE" id="PS50005">
    <property type="entry name" value="TPR"/>
    <property type="match status" value="2"/>
</dbReference>
<gene>
    <name evidence="2" type="ORF">H7C18_32540</name>
</gene>
<evidence type="ECO:0000313" key="2">
    <source>
        <dbReference type="EMBL" id="MBB6735650.1"/>
    </source>
</evidence>
<comment type="caution">
    <text evidence="2">The sequence shown here is derived from an EMBL/GenBank/DDBJ whole genome shotgun (WGS) entry which is preliminary data.</text>
</comment>
<keyword evidence="1" id="KW-0802">TPR repeat</keyword>
<keyword evidence="3" id="KW-1185">Reference proteome</keyword>
<sequence length="318" mass="35529">MKIDLICRDAEALHALGRTREALDLLHEARPRAEDGAPLLALLLAEGRIRTLDTVNRNADPAPLLALLGEARQLAERLGDRASLADALSLLGQAHYFAELNAAESIQFADDSFAESLDLQQRALSLREELGDARGTSESQFLIGTVYERRQRHDEAMERYEEAYRIADRGAFIREKAEPTRHMAFHCLIEGDLERALPFALKALALREESGFRPHLPLDHLLASEIFMRLDRTEEAWNHANEAYELAERLGIKRAASSSLLLLGDLRAARGETRQAIDDYEQALKLGRELKLPLAVARAAERLRKLRPSGAVTDEVSS</sequence>
<dbReference type="Gene3D" id="1.25.40.10">
    <property type="entry name" value="Tetratricopeptide repeat domain"/>
    <property type="match status" value="1"/>
</dbReference>
<evidence type="ECO:0000313" key="3">
    <source>
        <dbReference type="Proteomes" id="UP000564644"/>
    </source>
</evidence>
<dbReference type="SUPFAM" id="SSF48452">
    <property type="entry name" value="TPR-like"/>
    <property type="match status" value="2"/>
</dbReference>